<keyword evidence="8 14" id="KW-0227">DNA damage</keyword>
<sequence length="348" mass="38388">MNDLATFAPRLIAWHSRHGRHDLPWQQTRDPYRIWLSEIMLQQTQVSTATPYYLRFLERFPDIATLAATAPPEVLEYWAGLGYYARARNLHRCAQILVAEHGGSFPESAERIAELPGIGRSTAAAIAAFAFGQRGAILDGNVKRVLTRVFGIEGFPGKPAIERTLWALAESLLPADNIESYTQGIMDLGATLCTRGRPDCANCPMRGLCIAERDGRQAELPTPKPAKPLPERESIVTVFTDGERILLERRPETGIWGGLLALPEGTPEALAPGLGLLPGASEALPELKHTFTHFRLTLRPIRCAVKASHHTAEDSARGLLWLDRSQLRTAALPAPIRKLLLALPQARR</sequence>
<dbReference type="GO" id="GO:0034039">
    <property type="term" value="F:8-oxo-7,8-dihydroguanine DNA N-glycosylase activity"/>
    <property type="evidence" value="ECO:0007669"/>
    <property type="project" value="TreeGrafter"/>
</dbReference>
<evidence type="ECO:0000313" key="17">
    <source>
        <dbReference type="Proteomes" id="UP000886689"/>
    </source>
</evidence>
<dbReference type="PROSITE" id="PS01155">
    <property type="entry name" value="ENDONUCLEASE_III_2"/>
    <property type="match status" value="1"/>
</dbReference>
<keyword evidence="11" id="KW-0411">Iron-sulfur</keyword>
<dbReference type="InterPro" id="IPR015797">
    <property type="entry name" value="NUDIX_hydrolase-like_dom_sf"/>
</dbReference>
<keyword evidence="13 14" id="KW-0326">Glycosidase</keyword>
<evidence type="ECO:0000256" key="13">
    <source>
        <dbReference type="ARBA" id="ARBA00023295"/>
    </source>
</evidence>
<evidence type="ECO:0000256" key="7">
    <source>
        <dbReference type="ARBA" id="ARBA00022723"/>
    </source>
</evidence>
<organism evidence="16 17">
    <name type="scientific">Candidatus Proximibacter danicus</name>
    <dbReference type="NCBI Taxonomy" id="2954365"/>
    <lineage>
        <taxon>Bacteria</taxon>
        <taxon>Pseudomonadati</taxon>
        <taxon>Pseudomonadota</taxon>
        <taxon>Betaproteobacteria</taxon>
        <taxon>Candidatus Proximibacter</taxon>
    </lineage>
</organism>
<dbReference type="InterPro" id="IPR004036">
    <property type="entry name" value="Endonuclease-III-like_CS2"/>
</dbReference>
<dbReference type="Pfam" id="PF00730">
    <property type="entry name" value="HhH-GPD"/>
    <property type="match status" value="1"/>
</dbReference>
<accession>A0A9D7K3M7</accession>
<dbReference type="InterPro" id="IPR005760">
    <property type="entry name" value="A/G_AdeGlyc_MutY"/>
</dbReference>
<evidence type="ECO:0000259" key="15">
    <source>
        <dbReference type="SMART" id="SM00478"/>
    </source>
</evidence>
<keyword evidence="7" id="KW-0479">Metal-binding</keyword>
<evidence type="ECO:0000256" key="1">
    <source>
        <dbReference type="ARBA" id="ARBA00000843"/>
    </source>
</evidence>
<dbReference type="InterPro" id="IPR029119">
    <property type="entry name" value="MutY_C"/>
</dbReference>
<evidence type="ECO:0000256" key="2">
    <source>
        <dbReference type="ARBA" id="ARBA00002933"/>
    </source>
</evidence>
<dbReference type="EC" id="3.2.2.31" evidence="4 14"/>
<dbReference type="GO" id="GO:0035485">
    <property type="term" value="F:adenine/guanine mispair binding"/>
    <property type="evidence" value="ECO:0007669"/>
    <property type="project" value="TreeGrafter"/>
</dbReference>
<evidence type="ECO:0000313" key="16">
    <source>
        <dbReference type="EMBL" id="MBK8524859.1"/>
    </source>
</evidence>
<evidence type="ECO:0000256" key="14">
    <source>
        <dbReference type="RuleBase" id="RU365096"/>
    </source>
</evidence>
<evidence type="ECO:0000256" key="8">
    <source>
        <dbReference type="ARBA" id="ARBA00022763"/>
    </source>
</evidence>
<feature type="domain" description="HhH-GPD" evidence="15">
    <location>
        <begin position="40"/>
        <end position="191"/>
    </location>
</feature>
<keyword evidence="9" id="KW-0378">Hydrolase</keyword>
<dbReference type="PANTHER" id="PTHR42944">
    <property type="entry name" value="ADENINE DNA GLYCOSYLASE"/>
    <property type="match status" value="1"/>
</dbReference>
<dbReference type="Gene3D" id="1.10.1670.10">
    <property type="entry name" value="Helix-hairpin-Helix base-excision DNA repair enzymes (C-terminal)"/>
    <property type="match status" value="1"/>
</dbReference>
<dbReference type="InterPro" id="IPR044298">
    <property type="entry name" value="MIG/MutY"/>
</dbReference>
<dbReference type="NCBIfam" id="TIGR01084">
    <property type="entry name" value="mutY"/>
    <property type="match status" value="1"/>
</dbReference>
<comment type="function">
    <text evidence="2">Adenine glycosylase active on G-A mispairs. MutY also corrects error-prone DNA synthesis past GO lesions which are due to the oxidatively damaged form of guanine: 7,8-dihydro-8-oxoguanine (8-oxo-dGTP).</text>
</comment>
<dbReference type="CDD" id="cd03431">
    <property type="entry name" value="NUDIX_DNA_Glycosylase_C-MutY"/>
    <property type="match status" value="1"/>
</dbReference>
<dbReference type="CDD" id="cd00056">
    <property type="entry name" value="ENDO3c"/>
    <property type="match status" value="1"/>
</dbReference>
<reference evidence="16" key="1">
    <citation type="submission" date="2020-10" db="EMBL/GenBank/DDBJ databases">
        <title>Connecting structure to function with the recovery of over 1000 high-quality activated sludge metagenome-assembled genomes encoding full-length rRNA genes using long-read sequencing.</title>
        <authorList>
            <person name="Singleton C.M."/>
            <person name="Petriglieri F."/>
            <person name="Kristensen J.M."/>
            <person name="Kirkegaard R.H."/>
            <person name="Michaelsen T.Y."/>
            <person name="Andersen M.H."/>
            <person name="Karst S.M."/>
            <person name="Dueholm M.S."/>
            <person name="Nielsen P.H."/>
            <person name="Albertsen M."/>
        </authorList>
    </citation>
    <scope>NUCLEOTIDE SEQUENCE</scope>
    <source>
        <strain evidence="16">Hirt_18-Q3-R61-65_BATAC.395</strain>
    </source>
</reference>
<comment type="cofactor">
    <cofactor evidence="14">
        <name>[4Fe-4S] cluster</name>
        <dbReference type="ChEBI" id="CHEBI:49883"/>
    </cofactor>
    <text evidence="14">Binds 1 [4Fe-4S] cluster.</text>
</comment>
<dbReference type="InterPro" id="IPR023170">
    <property type="entry name" value="HhH_base_excis_C"/>
</dbReference>
<evidence type="ECO:0000256" key="11">
    <source>
        <dbReference type="ARBA" id="ARBA00023014"/>
    </source>
</evidence>
<dbReference type="SMART" id="SM00478">
    <property type="entry name" value="ENDO3c"/>
    <property type="match status" value="1"/>
</dbReference>
<dbReference type="GO" id="GO:0006298">
    <property type="term" value="P:mismatch repair"/>
    <property type="evidence" value="ECO:0007669"/>
    <property type="project" value="TreeGrafter"/>
</dbReference>
<dbReference type="InterPro" id="IPR003265">
    <property type="entry name" value="HhH-GPD_domain"/>
</dbReference>
<evidence type="ECO:0000256" key="6">
    <source>
        <dbReference type="ARBA" id="ARBA00022485"/>
    </source>
</evidence>
<gene>
    <name evidence="16" type="primary">mutY</name>
    <name evidence="16" type="ORF">IPL58_12720</name>
</gene>
<evidence type="ECO:0000256" key="5">
    <source>
        <dbReference type="ARBA" id="ARBA00022023"/>
    </source>
</evidence>
<evidence type="ECO:0000256" key="3">
    <source>
        <dbReference type="ARBA" id="ARBA00008343"/>
    </source>
</evidence>
<dbReference type="InterPro" id="IPR011257">
    <property type="entry name" value="DNA_glycosylase"/>
</dbReference>
<dbReference type="Proteomes" id="UP000886689">
    <property type="component" value="Unassembled WGS sequence"/>
</dbReference>
<dbReference type="GO" id="GO:0046872">
    <property type="term" value="F:metal ion binding"/>
    <property type="evidence" value="ECO:0007669"/>
    <property type="project" value="UniProtKB-UniRule"/>
</dbReference>
<dbReference type="Gene3D" id="3.90.79.10">
    <property type="entry name" value="Nucleoside Triphosphate Pyrophosphohydrolase"/>
    <property type="match status" value="1"/>
</dbReference>
<keyword evidence="10 14" id="KW-0408">Iron</keyword>
<evidence type="ECO:0000256" key="12">
    <source>
        <dbReference type="ARBA" id="ARBA00023204"/>
    </source>
</evidence>
<proteinExistence type="inferred from homology"/>
<dbReference type="GO" id="GO:0006284">
    <property type="term" value="P:base-excision repair"/>
    <property type="evidence" value="ECO:0007669"/>
    <property type="project" value="UniProtKB-UniRule"/>
</dbReference>
<dbReference type="AlphaFoldDB" id="A0A9D7K3M7"/>
<protein>
    <recommendedName>
        <fullName evidence="5 14">Adenine DNA glycosylase</fullName>
        <ecNumber evidence="4 14">3.2.2.31</ecNumber>
    </recommendedName>
</protein>
<dbReference type="GO" id="GO:0000701">
    <property type="term" value="F:purine-specific mismatch base pair DNA N-glycosylase activity"/>
    <property type="evidence" value="ECO:0007669"/>
    <property type="project" value="UniProtKB-EC"/>
</dbReference>
<keyword evidence="12" id="KW-0234">DNA repair</keyword>
<comment type="similarity">
    <text evidence="3 14">Belongs to the Nth/MutY family.</text>
</comment>
<dbReference type="GO" id="GO:0032357">
    <property type="term" value="F:oxidized purine DNA binding"/>
    <property type="evidence" value="ECO:0007669"/>
    <property type="project" value="TreeGrafter"/>
</dbReference>
<dbReference type="SUPFAM" id="SSF48150">
    <property type="entry name" value="DNA-glycosylase"/>
    <property type="match status" value="1"/>
</dbReference>
<dbReference type="SUPFAM" id="SSF55811">
    <property type="entry name" value="Nudix"/>
    <property type="match status" value="1"/>
</dbReference>
<dbReference type="GO" id="GO:0051539">
    <property type="term" value="F:4 iron, 4 sulfur cluster binding"/>
    <property type="evidence" value="ECO:0007669"/>
    <property type="project" value="UniProtKB-UniRule"/>
</dbReference>
<keyword evidence="6" id="KW-0004">4Fe-4S</keyword>
<evidence type="ECO:0000256" key="10">
    <source>
        <dbReference type="ARBA" id="ARBA00023004"/>
    </source>
</evidence>
<dbReference type="Gene3D" id="1.10.340.30">
    <property type="entry name" value="Hypothetical protein, domain 2"/>
    <property type="match status" value="1"/>
</dbReference>
<evidence type="ECO:0000256" key="9">
    <source>
        <dbReference type="ARBA" id="ARBA00022801"/>
    </source>
</evidence>
<comment type="catalytic activity">
    <reaction evidence="1 14">
        <text>Hydrolyzes free adenine bases from 7,8-dihydro-8-oxoguanine:adenine mismatched double-stranded DNA, leaving an apurinic site.</text>
        <dbReference type="EC" id="3.2.2.31"/>
    </reaction>
</comment>
<dbReference type="FunFam" id="1.10.340.30:FF:000002">
    <property type="entry name" value="Adenine DNA glycosylase"/>
    <property type="match status" value="1"/>
</dbReference>
<dbReference type="PANTHER" id="PTHR42944:SF1">
    <property type="entry name" value="ADENINE DNA GLYCOSYLASE"/>
    <property type="match status" value="1"/>
</dbReference>
<comment type="caution">
    <text evidence="16">The sequence shown here is derived from an EMBL/GenBank/DDBJ whole genome shotgun (WGS) entry which is preliminary data.</text>
</comment>
<dbReference type="Pfam" id="PF14815">
    <property type="entry name" value="NUDIX_4"/>
    <property type="match status" value="1"/>
</dbReference>
<evidence type="ECO:0000256" key="4">
    <source>
        <dbReference type="ARBA" id="ARBA00012045"/>
    </source>
</evidence>
<dbReference type="EMBL" id="JADJUC010000015">
    <property type="protein sequence ID" value="MBK8524859.1"/>
    <property type="molecule type" value="Genomic_DNA"/>
</dbReference>
<name>A0A9D7K3M7_9PROT</name>